<sequence length="252" mass="27568">MRDRLASCAPAFNVFGDGPRFLQDLEDLDGAPNPPEMLFIDSAGANAARNNADLMVHRGRYAALGPALAAMALYTFQAHAPAGGAGMRTSMRGGGPMATLIDPGLGLWSLVWAYVPDGHPGDPSTLPWMNPTRTSEKNGSERYPVQGTEAEAFFGMPRRLRLVEEDGLVTGVVQRPYGVNYADWVHPLTPYYRMKEGAEPLPKHPKPGPLGYRNWLRVVVQDYEGRLTETARSLRLWDQRSDGAQAHLIVAG</sequence>
<reference evidence="1" key="1">
    <citation type="journal article" date="2023" name="Int. J. Syst. Evol. Microbiol.">
        <title>Sinisalibacter aestuarii sp. nov., isolated from estuarine sediment of the Arakawa River.</title>
        <authorList>
            <person name="Arafat S.T."/>
            <person name="Hirano S."/>
            <person name="Sato A."/>
            <person name="Takeuchi K."/>
            <person name="Yasuda T."/>
            <person name="Terahara T."/>
            <person name="Hamada M."/>
            <person name="Kobayashi T."/>
        </authorList>
    </citation>
    <scope>NUCLEOTIDE SEQUENCE</scope>
    <source>
        <strain evidence="1">B-399</strain>
    </source>
</reference>
<proteinExistence type="predicted"/>
<name>A0ABQ5LWK8_9RHOB</name>
<comment type="caution">
    <text evidence="1">The sequence shown here is derived from an EMBL/GenBank/DDBJ whole genome shotgun (WGS) entry which is preliminary data.</text>
</comment>
<accession>A0ABQ5LWK8</accession>
<evidence type="ECO:0000313" key="2">
    <source>
        <dbReference type="Proteomes" id="UP001144205"/>
    </source>
</evidence>
<dbReference type="Proteomes" id="UP001144205">
    <property type="component" value="Unassembled WGS sequence"/>
</dbReference>
<keyword evidence="2" id="KW-1185">Reference proteome</keyword>
<organism evidence="1 2">
    <name type="scientific">Sinisalibacter aestuarii</name>
    <dbReference type="NCBI Taxonomy" id="2949426"/>
    <lineage>
        <taxon>Bacteria</taxon>
        <taxon>Pseudomonadati</taxon>
        <taxon>Pseudomonadota</taxon>
        <taxon>Alphaproteobacteria</taxon>
        <taxon>Rhodobacterales</taxon>
        <taxon>Roseobacteraceae</taxon>
        <taxon>Sinisalibacter</taxon>
    </lineage>
</organism>
<dbReference type="NCBIfam" id="TIGR02547">
    <property type="entry name" value="casA_cse1"/>
    <property type="match status" value="1"/>
</dbReference>
<dbReference type="Pfam" id="PF09481">
    <property type="entry name" value="CRISPR_Cse1"/>
    <property type="match status" value="1"/>
</dbReference>
<dbReference type="EMBL" id="BROH01000010">
    <property type="protein sequence ID" value="GKY89143.1"/>
    <property type="molecule type" value="Genomic_DNA"/>
</dbReference>
<gene>
    <name evidence="1" type="ORF">STA1M1_30120</name>
</gene>
<dbReference type="InterPro" id="IPR013381">
    <property type="entry name" value="CRISPR-assoc_prot_Cse1"/>
</dbReference>
<protein>
    <submittedName>
        <fullName evidence="1">Uncharacterized protein</fullName>
    </submittedName>
</protein>
<evidence type="ECO:0000313" key="1">
    <source>
        <dbReference type="EMBL" id="GKY89143.1"/>
    </source>
</evidence>